<proteinExistence type="predicted"/>
<organism evidence="3 4">
    <name type="scientific">Microthlaspi erraticum</name>
    <dbReference type="NCBI Taxonomy" id="1685480"/>
    <lineage>
        <taxon>Eukaryota</taxon>
        <taxon>Viridiplantae</taxon>
        <taxon>Streptophyta</taxon>
        <taxon>Embryophyta</taxon>
        <taxon>Tracheophyta</taxon>
        <taxon>Spermatophyta</taxon>
        <taxon>Magnoliopsida</taxon>
        <taxon>eudicotyledons</taxon>
        <taxon>Gunneridae</taxon>
        <taxon>Pentapetalae</taxon>
        <taxon>rosids</taxon>
        <taxon>malvids</taxon>
        <taxon>Brassicales</taxon>
        <taxon>Brassicaceae</taxon>
        <taxon>Coluteocarpeae</taxon>
        <taxon>Microthlaspi</taxon>
    </lineage>
</organism>
<feature type="compositionally biased region" description="Basic residues" evidence="1">
    <location>
        <begin position="124"/>
        <end position="133"/>
    </location>
</feature>
<feature type="region of interest" description="Disordered" evidence="1">
    <location>
        <begin position="62"/>
        <end position="133"/>
    </location>
</feature>
<evidence type="ECO:0000313" key="4">
    <source>
        <dbReference type="Proteomes" id="UP000467841"/>
    </source>
</evidence>
<gene>
    <name evidence="2" type="ORF">MERR_LOCUS16400</name>
    <name evidence="3" type="ORF">MERR_LOCUS34757</name>
</gene>
<keyword evidence="4" id="KW-1185">Reference proteome</keyword>
<evidence type="ECO:0000313" key="2">
    <source>
        <dbReference type="EMBL" id="CAA7029165.1"/>
    </source>
</evidence>
<evidence type="ECO:0000256" key="1">
    <source>
        <dbReference type="SAM" id="MobiDB-lite"/>
    </source>
</evidence>
<protein>
    <submittedName>
        <fullName evidence="3">Uncharacterized protein</fullName>
    </submittedName>
</protein>
<evidence type="ECO:0000313" key="3">
    <source>
        <dbReference type="EMBL" id="CAA7047522.1"/>
    </source>
</evidence>
<reference evidence="3 4" key="1">
    <citation type="submission" date="2020-01" db="EMBL/GenBank/DDBJ databases">
        <authorList>
            <person name="Mishra B."/>
        </authorList>
    </citation>
    <scope>NUCLEOTIDE SEQUENCE [LARGE SCALE GENOMIC DNA]</scope>
</reference>
<dbReference type="EMBL" id="CACVBM020001375">
    <property type="protein sequence ID" value="CAA7047522.1"/>
    <property type="molecule type" value="Genomic_DNA"/>
</dbReference>
<sequence length="133" mass="15093">MNSTQNNEINQLTQINEITHQYDHKTTHNQAQNNNPSIHEPIVTHSPRIWIEKKGKTLEKMNIDEEHRRNHHAAATNTDSGSELTTNNLRSNLQTPNRLEISSPLVSPSLNDKNREELGGCTVLRRKAGFPSP</sequence>
<feature type="compositionally biased region" description="Polar residues" evidence="1">
    <location>
        <begin position="75"/>
        <end position="97"/>
    </location>
</feature>
<dbReference type="AlphaFoldDB" id="A0A6D2K082"/>
<dbReference type="EMBL" id="CACVBM020001077">
    <property type="protein sequence ID" value="CAA7029165.1"/>
    <property type="molecule type" value="Genomic_DNA"/>
</dbReference>
<accession>A0A6D2K082</accession>
<name>A0A6D2K082_9BRAS</name>
<dbReference type="Proteomes" id="UP000467841">
    <property type="component" value="Unassembled WGS sequence"/>
</dbReference>